<dbReference type="Proteomes" id="UP000287651">
    <property type="component" value="Unassembled WGS sequence"/>
</dbReference>
<comment type="caution">
    <text evidence="1">The sequence shown here is derived from an EMBL/GenBank/DDBJ whole genome shotgun (WGS) entry which is preliminary data.</text>
</comment>
<evidence type="ECO:0000313" key="1">
    <source>
        <dbReference type="EMBL" id="RRT41613.1"/>
    </source>
</evidence>
<sequence length="78" mass="9343">MGSRMSMVSQKKFRSWEVVRARFRKKILATPNVLAHGKSYEHAFAKKPDGHQHCTKLSFDQFFVYRLKISKYWLFPTY</sequence>
<accession>A0A426XQ15</accession>
<organism evidence="1 2">
    <name type="scientific">Ensete ventricosum</name>
    <name type="common">Abyssinian banana</name>
    <name type="synonym">Musa ensete</name>
    <dbReference type="NCBI Taxonomy" id="4639"/>
    <lineage>
        <taxon>Eukaryota</taxon>
        <taxon>Viridiplantae</taxon>
        <taxon>Streptophyta</taxon>
        <taxon>Embryophyta</taxon>
        <taxon>Tracheophyta</taxon>
        <taxon>Spermatophyta</taxon>
        <taxon>Magnoliopsida</taxon>
        <taxon>Liliopsida</taxon>
        <taxon>Zingiberales</taxon>
        <taxon>Musaceae</taxon>
        <taxon>Ensete</taxon>
    </lineage>
</organism>
<name>A0A426XQ15_ENSVE</name>
<protein>
    <submittedName>
        <fullName evidence="1">Uncharacterized protein</fullName>
    </submittedName>
</protein>
<dbReference type="EMBL" id="AMZH03018443">
    <property type="protein sequence ID" value="RRT41613.1"/>
    <property type="molecule type" value="Genomic_DNA"/>
</dbReference>
<evidence type="ECO:0000313" key="2">
    <source>
        <dbReference type="Proteomes" id="UP000287651"/>
    </source>
</evidence>
<gene>
    <name evidence="1" type="ORF">B296_00052098</name>
</gene>
<proteinExistence type="predicted"/>
<dbReference type="AlphaFoldDB" id="A0A426XQ15"/>
<reference evidence="1 2" key="1">
    <citation type="journal article" date="2014" name="Agronomy (Basel)">
        <title>A Draft Genome Sequence for Ensete ventricosum, the Drought-Tolerant Tree Against Hunger.</title>
        <authorList>
            <person name="Harrison J."/>
            <person name="Moore K.A."/>
            <person name="Paszkiewicz K."/>
            <person name="Jones T."/>
            <person name="Grant M."/>
            <person name="Ambacheew D."/>
            <person name="Muzemil S."/>
            <person name="Studholme D.J."/>
        </authorList>
    </citation>
    <scope>NUCLEOTIDE SEQUENCE [LARGE SCALE GENOMIC DNA]</scope>
</reference>